<evidence type="ECO:0000313" key="2">
    <source>
        <dbReference type="Proteomes" id="UP000216478"/>
    </source>
</evidence>
<dbReference type="EMBL" id="NNRL01000168">
    <property type="protein sequence ID" value="OYR07839.1"/>
    <property type="molecule type" value="Genomic_DNA"/>
</dbReference>
<comment type="caution">
    <text evidence="1">The sequence shown here is derived from an EMBL/GenBank/DDBJ whole genome shotgun (WGS) entry which is preliminary data.</text>
</comment>
<sequence>MRFQAEYSNAIWHFDMSPSDIECLKAPSSIRIGMVRGH</sequence>
<dbReference type="Proteomes" id="UP000216478">
    <property type="component" value="Unassembled WGS sequence"/>
</dbReference>
<protein>
    <submittedName>
        <fullName evidence="1">Uncharacterized protein</fullName>
    </submittedName>
</protein>
<reference evidence="1 2" key="1">
    <citation type="submission" date="2017-07" db="EMBL/GenBank/DDBJ databases">
        <title>Phylogenetic study on the rhizospheric bacterium Ochrobactrum sp. A44.</title>
        <authorList>
            <person name="Krzyzanowska D.M."/>
            <person name="Ossowicki A."/>
            <person name="Rajewska M."/>
            <person name="Maciag T."/>
            <person name="Kaczynski Z."/>
            <person name="Czerwicka M."/>
            <person name="Jafra S."/>
        </authorList>
    </citation>
    <scope>NUCLEOTIDE SEQUENCE [LARGE SCALE GENOMIC DNA]</scope>
    <source>
        <strain evidence="1 2">OgA9a</strain>
    </source>
</reference>
<evidence type="ECO:0000313" key="1">
    <source>
        <dbReference type="EMBL" id="OYR07839.1"/>
    </source>
</evidence>
<name>A0A256EYZ2_9HYPH</name>
<accession>A0A256EYZ2</accession>
<proteinExistence type="predicted"/>
<organism evidence="1 2">
    <name type="scientific">Brucella grignonensis</name>
    <dbReference type="NCBI Taxonomy" id="94627"/>
    <lineage>
        <taxon>Bacteria</taxon>
        <taxon>Pseudomonadati</taxon>
        <taxon>Pseudomonadota</taxon>
        <taxon>Alphaproteobacteria</taxon>
        <taxon>Hyphomicrobiales</taxon>
        <taxon>Brucellaceae</taxon>
        <taxon>Brucella/Ochrobactrum group</taxon>
        <taxon>Brucella</taxon>
    </lineage>
</organism>
<dbReference type="AlphaFoldDB" id="A0A256EYZ2"/>
<keyword evidence="2" id="KW-1185">Reference proteome</keyword>
<gene>
    <name evidence="1" type="ORF">CEV33_3594</name>
</gene>